<evidence type="ECO:0000313" key="5">
    <source>
        <dbReference type="EMBL" id="QFI54899.1"/>
    </source>
</evidence>
<dbReference type="GO" id="GO:0003677">
    <property type="term" value="F:DNA binding"/>
    <property type="evidence" value="ECO:0007669"/>
    <property type="project" value="UniProtKB-KW"/>
</dbReference>
<dbReference type="InterPro" id="IPR010982">
    <property type="entry name" value="Lambda_DNA-bd_dom_sf"/>
</dbReference>
<dbReference type="EMBL" id="CP040449">
    <property type="protein sequence ID" value="QFI54899.1"/>
    <property type="molecule type" value="Genomic_DNA"/>
</dbReference>
<keyword evidence="2" id="KW-0238">DNA-binding</keyword>
<keyword evidence="6" id="KW-1185">Reference proteome</keyword>
<evidence type="ECO:0000259" key="4">
    <source>
        <dbReference type="PROSITE" id="PS50943"/>
    </source>
</evidence>
<gene>
    <name evidence="5" type="ORF">FE240_09520</name>
</gene>
<dbReference type="Gene3D" id="2.60.120.10">
    <property type="entry name" value="Jelly Rolls"/>
    <property type="match status" value="1"/>
</dbReference>
<organism evidence="5 6">
    <name type="scientific">Aeromonas simiae</name>
    <dbReference type="NCBI Taxonomy" id="218936"/>
    <lineage>
        <taxon>Bacteria</taxon>
        <taxon>Pseudomonadati</taxon>
        <taxon>Pseudomonadota</taxon>
        <taxon>Gammaproteobacteria</taxon>
        <taxon>Aeromonadales</taxon>
        <taxon>Aeromonadaceae</taxon>
        <taxon>Aeromonas</taxon>
    </lineage>
</organism>
<dbReference type="SMART" id="SM00530">
    <property type="entry name" value="HTH_XRE"/>
    <property type="match status" value="1"/>
</dbReference>
<proteinExistence type="predicted"/>
<dbReference type="GO" id="GO:0005829">
    <property type="term" value="C:cytosol"/>
    <property type="evidence" value="ECO:0007669"/>
    <property type="project" value="TreeGrafter"/>
</dbReference>
<evidence type="ECO:0000256" key="1">
    <source>
        <dbReference type="ARBA" id="ARBA00023015"/>
    </source>
</evidence>
<dbReference type="Pfam" id="PF07883">
    <property type="entry name" value="Cupin_2"/>
    <property type="match status" value="1"/>
</dbReference>
<dbReference type="CDD" id="cd02209">
    <property type="entry name" value="cupin_XRE_C"/>
    <property type="match status" value="1"/>
</dbReference>
<dbReference type="InterPro" id="IPR050807">
    <property type="entry name" value="TransReg_Diox_bact_type"/>
</dbReference>
<feature type="domain" description="HTH cro/C1-type" evidence="4">
    <location>
        <begin position="44"/>
        <end position="98"/>
    </location>
</feature>
<dbReference type="PANTHER" id="PTHR46797">
    <property type="entry name" value="HTH-TYPE TRANSCRIPTIONAL REGULATOR"/>
    <property type="match status" value="1"/>
</dbReference>
<dbReference type="InterPro" id="IPR013096">
    <property type="entry name" value="Cupin_2"/>
</dbReference>
<dbReference type="GO" id="GO:0003700">
    <property type="term" value="F:DNA-binding transcription factor activity"/>
    <property type="evidence" value="ECO:0007669"/>
    <property type="project" value="TreeGrafter"/>
</dbReference>
<dbReference type="KEGG" id="asim:FE240_09520"/>
<keyword evidence="3" id="KW-0804">Transcription</keyword>
<dbReference type="PROSITE" id="PS50943">
    <property type="entry name" value="HTH_CROC1"/>
    <property type="match status" value="1"/>
</dbReference>
<keyword evidence="1" id="KW-0805">Transcription regulation</keyword>
<protein>
    <submittedName>
        <fullName evidence="5">Helix-turn-helix domain-containing protein</fullName>
    </submittedName>
</protein>
<dbReference type="SUPFAM" id="SSF51182">
    <property type="entry name" value="RmlC-like cupins"/>
    <property type="match status" value="1"/>
</dbReference>
<dbReference type="Proteomes" id="UP000594034">
    <property type="component" value="Chromosome"/>
</dbReference>
<evidence type="ECO:0000256" key="2">
    <source>
        <dbReference type="ARBA" id="ARBA00023125"/>
    </source>
</evidence>
<name>A0A5J6WUT5_9GAMM</name>
<sequence>MGAPCVITYNCPHYSDERYNAQEGDAPMTDPLVLPPGQQIAARMRELRQTLGWSLDRTAQETGVSKAMLGQIERGESSPTVATLWKIATGFKVSFSSFLDGPMPDATTTLFRSAKRLRRQPGEAGMLVAPLFPFDPTLGFELFELTLLPGYERESEPHERGVSEHVVVLEGEMEVLIEGQWHRLLRGEAVRFAADLPHGYRNLGEAAARFHNLIRYP</sequence>
<evidence type="ECO:0000313" key="6">
    <source>
        <dbReference type="Proteomes" id="UP000594034"/>
    </source>
</evidence>
<dbReference type="Gene3D" id="1.10.260.40">
    <property type="entry name" value="lambda repressor-like DNA-binding domains"/>
    <property type="match status" value="1"/>
</dbReference>
<dbReference type="CDD" id="cd00093">
    <property type="entry name" value="HTH_XRE"/>
    <property type="match status" value="1"/>
</dbReference>
<accession>A0A5J6WUT5</accession>
<dbReference type="PANTHER" id="PTHR46797:SF23">
    <property type="entry name" value="HTH-TYPE TRANSCRIPTIONAL REGULATOR SUTR"/>
    <property type="match status" value="1"/>
</dbReference>
<dbReference type="Pfam" id="PF01381">
    <property type="entry name" value="HTH_3"/>
    <property type="match status" value="1"/>
</dbReference>
<dbReference type="InterPro" id="IPR011051">
    <property type="entry name" value="RmlC_Cupin_sf"/>
</dbReference>
<dbReference type="SUPFAM" id="SSF47413">
    <property type="entry name" value="lambda repressor-like DNA-binding domains"/>
    <property type="match status" value="1"/>
</dbReference>
<dbReference type="InterPro" id="IPR014710">
    <property type="entry name" value="RmlC-like_jellyroll"/>
</dbReference>
<dbReference type="InterPro" id="IPR001387">
    <property type="entry name" value="Cro/C1-type_HTH"/>
</dbReference>
<reference evidence="5 6" key="1">
    <citation type="submission" date="2019-05" db="EMBL/GenBank/DDBJ databases">
        <title>OXA-830, a novel chromosomally encoded expanded-spectrum class D beta-lactamase in Aeromonas simiae.</title>
        <authorList>
            <person name="Zhou W."/>
            <person name="Chen Q."/>
        </authorList>
    </citation>
    <scope>NUCLEOTIDE SEQUENCE [LARGE SCALE GENOMIC DNA]</scope>
    <source>
        <strain evidence="5 6">A6</strain>
    </source>
</reference>
<evidence type="ECO:0000256" key="3">
    <source>
        <dbReference type="ARBA" id="ARBA00023163"/>
    </source>
</evidence>
<dbReference type="AlphaFoldDB" id="A0A5J6WUT5"/>